<protein>
    <recommendedName>
        <fullName evidence="1">C-type lectin domain-containing protein</fullName>
    </recommendedName>
</protein>
<organism evidence="2 3">
    <name type="scientific">Tigriopus californicus</name>
    <name type="common">Marine copepod</name>
    <dbReference type="NCBI Taxonomy" id="6832"/>
    <lineage>
        <taxon>Eukaryota</taxon>
        <taxon>Metazoa</taxon>
        <taxon>Ecdysozoa</taxon>
        <taxon>Arthropoda</taxon>
        <taxon>Crustacea</taxon>
        <taxon>Multicrustacea</taxon>
        <taxon>Hexanauplia</taxon>
        <taxon>Copepoda</taxon>
        <taxon>Harpacticoida</taxon>
        <taxon>Harpacticidae</taxon>
        <taxon>Tigriopus</taxon>
    </lineage>
</organism>
<dbReference type="PANTHER" id="PTHR45710:SF26">
    <property type="entry name" value="RH26557P"/>
    <property type="match status" value="1"/>
</dbReference>
<dbReference type="Gene3D" id="3.10.100.10">
    <property type="entry name" value="Mannose-Binding Protein A, subunit A"/>
    <property type="match status" value="1"/>
</dbReference>
<keyword evidence="3" id="KW-1185">Reference proteome</keyword>
<reference evidence="2 3" key="1">
    <citation type="journal article" date="2018" name="Nat. Ecol. Evol.">
        <title>Genomic signatures of mitonuclear coevolution across populations of Tigriopus californicus.</title>
        <authorList>
            <person name="Barreto F.S."/>
            <person name="Watson E.T."/>
            <person name="Lima T.G."/>
            <person name="Willett C.S."/>
            <person name="Edmands S."/>
            <person name="Li W."/>
            <person name="Burton R.S."/>
        </authorList>
    </citation>
    <scope>NUCLEOTIDE SEQUENCE [LARGE SCALE GENOMIC DNA]</scope>
    <source>
        <strain evidence="2 3">San Diego</strain>
    </source>
</reference>
<comment type="caution">
    <text evidence="2">The sequence shown here is derived from an EMBL/GenBank/DDBJ whole genome shotgun (WGS) entry which is preliminary data.</text>
</comment>
<accession>A0A553P6M8</accession>
<evidence type="ECO:0000259" key="1">
    <source>
        <dbReference type="PROSITE" id="PS50041"/>
    </source>
</evidence>
<dbReference type="Proteomes" id="UP000318571">
    <property type="component" value="Chromosome 3"/>
</dbReference>
<dbReference type="InterPro" id="IPR001304">
    <property type="entry name" value="C-type_lectin-like"/>
</dbReference>
<dbReference type="PANTHER" id="PTHR45710">
    <property type="entry name" value="C-TYPE LECTIN DOMAIN-CONTAINING PROTEIN 180"/>
    <property type="match status" value="1"/>
</dbReference>
<dbReference type="Pfam" id="PF00059">
    <property type="entry name" value="Lectin_C"/>
    <property type="match status" value="1"/>
</dbReference>
<dbReference type="SMART" id="SM00034">
    <property type="entry name" value="CLECT"/>
    <property type="match status" value="1"/>
</dbReference>
<dbReference type="EMBL" id="VCGU01000007">
    <property type="protein sequence ID" value="TRY73336.1"/>
    <property type="molecule type" value="Genomic_DNA"/>
</dbReference>
<evidence type="ECO:0000313" key="3">
    <source>
        <dbReference type="Proteomes" id="UP000318571"/>
    </source>
</evidence>
<dbReference type="InterPro" id="IPR050828">
    <property type="entry name" value="C-type_lectin/matrix_domain"/>
</dbReference>
<evidence type="ECO:0000313" key="2">
    <source>
        <dbReference type="EMBL" id="TRY73336.1"/>
    </source>
</evidence>
<dbReference type="CDD" id="cd00037">
    <property type="entry name" value="CLECT"/>
    <property type="match status" value="1"/>
</dbReference>
<dbReference type="InterPro" id="IPR016187">
    <property type="entry name" value="CTDL_fold"/>
</dbReference>
<name>A0A553P6M8_TIGCA</name>
<dbReference type="InterPro" id="IPR016186">
    <property type="entry name" value="C-type_lectin-like/link_sf"/>
</dbReference>
<dbReference type="PROSITE" id="PS50041">
    <property type="entry name" value="C_TYPE_LECTIN_2"/>
    <property type="match status" value="1"/>
</dbReference>
<sequence>MKRLFRLGEEMYLGRSVAILRFCPDAMIQPNGWYQYQNKYYKFIALNNTFESASEACRDMEAQLVTVDSREEYLFIRSMAFALSHHSPDEFHGSFRLGLYKNNSKWAWINGLNVGLFEDFFWCSSQPDNNEAEVHAKFWEGDGFCVIDDVPSMEENFICAAPVCDPHVVNNAQLGTSDTGNLLKRYIVGSLGSIGECVCVCEY</sequence>
<feature type="domain" description="C-type lectin" evidence="1">
    <location>
        <begin position="36"/>
        <end position="140"/>
    </location>
</feature>
<gene>
    <name evidence="2" type="ORF">TCAL_11527</name>
</gene>
<dbReference type="AlphaFoldDB" id="A0A553P6M8"/>
<proteinExistence type="predicted"/>
<dbReference type="SUPFAM" id="SSF56436">
    <property type="entry name" value="C-type lectin-like"/>
    <property type="match status" value="1"/>
</dbReference>